<comment type="caution">
    <text evidence="6">The sequence shown here is derived from an EMBL/GenBank/DDBJ whole genome shotgun (WGS) entry which is preliminary data.</text>
</comment>
<keyword evidence="3" id="KW-0547">Nucleotide-binding</keyword>
<dbReference type="InterPro" id="IPR003439">
    <property type="entry name" value="ABC_transporter-like_ATP-bd"/>
</dbReference>
<evidence type="ECO:0000256" key="3">
    <source>
        <dbReference type="ARBA" id="ARBA00022741"/>
    </source>
</evidence>
<evidence type="ECO:0000256" key="2">
    <source>
        <dbReference type="ARBA" id="ARBA00022448"/>
    </source>
</evidence>
<reference evidence="6" key="1">
    <citation type="submission" date="2016-10" db="EMBL/GenBank/DDBJ databases">
        <title>Sequence of Gallionella enrichment culture.</title>
        <authorList>
            <person name="Poehlein A."/>
            <person name="Muehling M."/>
            <person name="Daniel R."/>
        </authorList>
    </citation>
    <scope>NUCLEOTIDE SEQUENCE</scope>
</reference>
<feature type="domain" description="ABC transporter" evidence="5">
    <location>
        <begin position="9"/>
        <end position="234"/>
    </location>
</feature>
<dbReference type="EC" id="3.6.3.-" evidence="6"/>
<dbReference type="Gene3D" id="3.40.50.300">
    <property type="entry name" value="P-loop containing nucleotide triphosphate hydrolases"/>
    <property type="match status" value="1"/>
</dbReference>
<dbReference type="SUPFAM" id="SSF52540">
    <property type="entry name" value="P-loop containing nucleoside triphosphate hydrolases"/>
    <property type="match status" value="1"/>
</dbReference>
<dbReference type="Pfam" id="PF00005">
    <property type="entry name" value="ABC_tran"/>
    <property type="match status" value="1"/>
</dbReference>
<dbReference type="EMBL" id="MLJW01000044">
    <property type="protein sequence ID" value="OIR06334.1"/>
    <property type="molecule type" value="Genomic_DNA"/>
</dbReference>
<evidence type="ECO:0000259" key="5">
    <source>
        <dbReference type="PROSITE" id="PS50893"/>
    </source>
</evidence>
<dbReference type="PANTHER" id="PTHR42711:SF5">
    <property type="entry name" value="ABC TRANSPORTER ATP-BINDING PROTEIN NATA"/>
    <property type="match status" value="1"/>
</dbReference>
<dbReference type="AlphaFoldDB" id="A0A1J5T2B8"/>
<keyword evidence="2" id="KW-0813">Transport</keyword>
<dbReference type="GO" id="GO:0005524">
    <property type="term" value="F:ATP binding"/>
    <property type="evidence" value="ECO:0007669"/>
    <property type="project" value="UniProtKB-KW"/>
</dbReference>
<keyword evidence="6" id="KW-0378">Hydrolase</keyword>
<organism evidence="6">
    <name type="scientific">mine drainage metagenome</name>
    <dbReference type="NCBI Taxonomy" id="410659"/>
    <lineage>
        <taxon>unclassified sequences</taxon>
        <taxon>metagenomes</taxon>
        <taxon>ecological metagenomes</taxon>
    </lineage>
</organism>
<proteinExistence type="inferred from homology"/>
<dbReference type="SMART" id="SM00382">
    <property type="entry name" value="AAA"/>
    <property type="match status" value="1"/>
</dbReference>
<gene>
    <name evidence="6" type="primary">drrA_9</name>
    <name evidence="6" type="ORF">GALL_115240</name>
</gene>
<name>A0A1J5T2B8_9ZZZZ</name>
<evidence type="ECO:0000256" key="1">
    <source>
        <dbReference type="ARBA" id="ARBA00005417"/>
    </source>
</evidence>
<accession>A0A1J5T2B8</accession>
<dbReference type="PANTHER" id="PTHR42711">
    <property type="entry name" value="ABC TRANSPORTER ATP-BINDING PROTEIN"/>
    <property type="match status" value="1"/>
</dbReference>
<dbReference type="CDD" id="cd03230">
    <property type="entry name" value="ABC_DR_subfamily_A"/>
    <property type="match status" value="1"/>
</dbReference>
<dbReference type="InterPro" id="IPR050763">
    <property type="entry name" value="ABC_transporter_ATP-binding"/>
</dbReference>
<evidence type="ECO:0000256" key="4">
    <source>
        <dbReference type="ARBA" id="ARBA00022840"/>
    </source>
</evidence>
<dbReference type="PROSITE" id="PS00211">
    <property type="entry name" value="ABC_TRANSPORTER_1"/>
    <property type="match status" value="1"/>
</dbReference>
<sequence>MDAPRPVGVRIANLHKRYGGTEALRGLNLEVHPGEIFGLLGPNGAGKTTALECLLGLRTPDSGTIEIGGLDARRHPRDVRAQVGALLQDAALQDKITPREAIALFASFYRNAGDVDTLLDRFGLREKASARFETLSGGQRRRLFLALTFANRPRLIVLDEPTSGLDPRGRRELHDLIRSLRDAGCTVLLSTHDLPEAESLCDRVTILHEGRVIADSPPATLVGSVESAGRIRFSAVPPPTEAACAALPGVTRAQASGGEFVLHSGDIHRSSVALMALLERDGSRLTAMEVLRPTLEDVFLRLTGRPWPDEPPQAGEGGRLP</sequence>
<dbReference type="InterPro" id="IPR027417">
    <property type="entry name" value="P-loop_NTPase"/>
</dbReference>
<protein>
    <submittedName>
        <fullName evidence="6">Daunorubicin/doxorubicin resistance ATP-binding protein DrrA</fullName>
        <ecNumber evidence="6">3.6.3.-</ecNumber>
    </submittedName>
</protein>
<dbReference type="InterPro" id="IPR003593">
    <property type="entry name" value="AAA+_ATPase"/>
</dbReference>
<dbReference type="InterPro" id="IPR017871">
    <property type="entry name" value="ABC_transporter-like_CS"/>
</dbReference>
<dbReference type="GO" id="GO:0016887">
    <property type="term" value="F:ATP hydrolysis activity"/>
    <property type="evidence" value="ECO:0007669"/>
    <property type="project" value="InterPro"/>
</dbReference>
<evidence type="ECO:0000313" key="6">
    <source>
        <dbReference type="EMBL" id="OIR06334.1"/>
    </source>
</evidence>
<keyword evidence="4 6" id="KW-0067">ATP-binding</keyword>
<dbReference type="PROSITE" id="PS50893">
    <property type="entry name" value="ABC_TRANSPORTER_2"/>
    <property type="match status" value="1"/>
</dbReference>
<comment type="similarity">
    <text evidence="1">Belongs to the ABC transporter superfamily.</text>
</comment>